<name>A0A090YZG6_9BACI</name>
<evidence type="ECO:0000313" key="2">
    <source>
        <dbReference type="Proteomes" id="UP000029389"/>
    </source>
</evidence>
<dbReference type="Proteomes" id="UP000029389">
    <property type="component" value="Unassembled WGS sequence"/>
</dbReference>
<evidence type="ECO:0000313" key="1">
    <source>
        <dbReference type="EMBL" id="KFN03772.1"/>
    </source>
</evidence>
<protein>
    <submittedName>
        <fullName evidence="1">Oxidoreductase, FAD-binding domain protein</fullName>
    </submittedName>
</protein>
<sequence length="39" mass="4460">MDVFHSGERAVHNMPGVQKIANTASTMIQPTMTKKLWRF</sequence>
<accession>A0A090YZG6</accession>
<organism evidence="1 2">
    <name type="scientific">Bacillus clarus</name>
    <dbReference type="NCBI Taxonomy" id="2338372"/>
    <lineage>
        <taxon>Bacteria</taxon>
        <taxon>Bacillati</taxon>
        <taxon>Bacillota</taxon>
        <taxon>Bacilli</taxon>
        <taxon>Bacillales</taxon>
        <taxon>Bacillaceae</taxon>
        <taxon>Bacillus</taxon>
        <taxon>Bacillus cereus group</taxon>
    </lineage>
</organism>
<reference evidence="1 2" key="1">
    <citation type="submission" date="2014-04" db="EMBL/GenBank/DDBJ databases">
        <authorList>
            <person name="Bishop-Lilly K.A."/>
            <person name="Broomall S.M."/>
            <person name="Chain P.S."/>
            <person name="Chertkov O."/>
            <person name="Coyne S.R."/>
            <person name="Daligault H.E."/>
            <person name="Davenport K.W."/>
            <person name="Erkkila T."/>
            <person name="Frey K.G."/>
            <person name="Gibbons H.S."/>
            <person name="Gu W."/>
            <person name="Jaissle J."/>
            <person name="Johnson S.L."/>
            <person name="Koroleva G.I."/>
            <person name="Ladner J.T."/>
            <person name="Lo C.-C."/>
            <person name="Minogue T.D."/>
            <person name="Munk C."/>
            <person name="Palacios G.F."/>
            <person name="Redden C.L."/>
            <person name="Rosenzweig C.N."/>
            <person name="Scholz M.B."/>
            <person name="Teshima H."/>
            <person name="Xu Y."/>
        </authorList>
    </citation>
    <scope>NUCLEOTIDE SEQUENCE [LARGE SCALE GENOMIC DNA]</scope>
    <source>
        <strain evidence="1 2">BHP</strain>
    </source>
</reference>
<dbReference type="AlphaFoldDB" id="A0A090YZG6"/>
<proteinExistence type="predicted"/>
<gene>
    <name evidence="1" type="ORF">DJ93_49</name>
</gene>
<dbReference type="PATRIC" id="fig|1405.8.peg.203"/>
<comment type="caution">
    <text evidence="1">The sequence shown here is derived from an EMBL/GenBank/DDBJ whole genome shotgun (WGS) entry which is preliminary data.</text>
</comment>
<dbReference type="EMBL" id="JMQC01000008">
    <property type="protein sequence ID" value="KFN03772.1"/>
    <property type="molecule type" value="Genomic_DNA"/>
</dbReference>